<feature type="compositionally biased region" description="Basic and acidic residues" evidence="1">
    <location>
        <begin position="692"/>
        <end position="706"/>
    </location>
</feature>
<feature type="compositionally biased region" description="Polar residues" evidence="1">
    <location>
        <begin position="212"/>
        <end position="221"/>
    </location>
</feature>
<organism evidence="2 3">
    <name type="scientific">Tagetes erecta</name>
    <name type="common">African marigold</name>
    <dbReference type="NCBI Taxonomy" id="13708"/>
    <lineage>
        <taxon>Eukaryota</taxon>
        <taxon>Viridiplantae</taxon>
        <taxon>Streptophyta</taxon>
        <taxon>Embryophyta</taxon>
        <taxon>Tracheophyta</taxon>
        <taxon>Spermatophyta</taxon>
        <taxon>Magnoliopsida</taxon>
        <taxon>eudicotyledons</taxon>
        <taxon>Gunneridae</taxon>
        <taxon>Pentapetalae</taxon>
        <taxon>asterids</taxon>
        <taxon>campanulids</taxon>
        <taxon>Asterales</taxon>
        <taxon>Asteraceae</taxon>
        <taxon>Asteroideae</taxon>
        <taxon>Heliantheae alliance</taxon>
        <taxon>Tageteae</taxon>
        <taxon>Tagetes</taxon>
    </lineage>
</organism>
<evidence type="ECO:0000256" key="1">
    <source>
        <dbReference type="SAM" id="MobiDB-lite"/>
    </source>
</evidence>
<dbReference type="AlphaFoldDB" id="A0AAD8NX12"/>
<keyword evidence="3" id="KW-1185">Reference proteome</keyword>
<evidence type="ECO:0000313" key="2">
    <source>
        <dbReference type="EMBL" id="KAK1424773.1"/>
    </source>
</evidence>
<feature type="compositionally biased region" description="Basic and acidic residues" evidence="1">
    <location>
        <begin position="134"/>
        <end position="150"/>
    </location>
</feature>
<dbReference type="InterPro" id="IPR038777">
    <property type="entry name" value="At4g18490-like"/>
</dbReference>
<dbReference type="PANTHER" id="PTHR36380">
    <property type="entry name" value="BNAA03G58330D PROTEIN"/>
    <property type="match status" value="1"/>
</dbReference>
<feature type="region of interest" description="Disordered" evidence="1">
    <location>
        <begin position="82"/>
        <end position="114"/>
    </location>
</feature>
<feature type="compositionally biased region" description="Polar residues" evidence="1">
    <location>
        <begin position="186"/>
        <end position="200"/>
    </location>
</feature>
<dbReference type="PANTHER" id="PTHR36380:SF1">
    <property type="entry name" value="OS01G0755100 PROTEIN"/>
    <property type="match status" value="1"/>
</dbReference>
<feature type="region of interest" description="Disordered" evidence="1">
    <location>
        <begin position="527"/>
        <end position="548"/>
    </location>
</feature>
<feature type="compositionally biased region" description="Basic and acidic residues" evidence="1">
    <location>
        <begin position="281"/>
        <end position="300"/>
    </location>
</feature>
<feature type="compositionally biased region" description="Polar residues" evidence="1">
    <location>
        <begin position="267"/>
        <end position="277"/>
    </location>
</feature>
<gene>
    <name evidence="2" type="ORF">QVD17_20111</name>
</gene>
<dbReference type="Proteomes" id="UP001229421">
    <property type="component" value="Unassembled WGS sequence"/>
</dbReference>
<name>A0AAD8NX12_TARER</name>
<evidence type="ECO:0000313" key="3">
    <source>
        <dbReference type="Proteomes" id="UP001229421"/>
    </source>
</evidence>
<comment type="caution">
    <text evidence="2">The sequence shown here is derived from an EMBL/GenBank/DDBJ whole genome shotgun (WGS) entry which is preliminary data.</text>
</comment>
<dbReference type="EMBL" id="JAUHHV010000005">
    <property type="protein sequence ID" value="KAK1424773.1"/>
    <property type="molecule type" value="Genomic_DNA"/>
</dbReference>
<feature type="compositionally biased region" description="Basic and acidic residues" evidence="1">
    <location>
        <begin position="92"/>
        <end position="103"/>
    </location>
</feature>
<feature type="compositionally biased region" description="Basic and acidic residues" evidence="1">
    <location>
        <begin position="527"/>
        <end position="537"/>
    </location>
</feature>
<feature type="compositionally biased region" description="Basic and acidic residues" evidence="1">
    <location>
        <begin position="242"/>
        <end position="253"/>
    </location>
</feature>
<feature type="compositionally biased region" description="Polar residues" evidence="1">
    <location>
        <begin position="538"/>
        <end position="548"/>
    </location>
</feature>
<feature type="compositionally biased region" description="Basic and acidic residues" evidence="1">
    <location>
        <begin position="320"/>
        <end position="330"/>
    </location>
</feature>
<feature type="region of interest" description="Disordered" evidence="1">
    <location>
        <begin position="678"/>
        <end position="706"/>
    </location>
</feature>
<feature type="compositionally biased region" description="Polar residues" evidence="1">
    <location>
        <begin position="679"/>
        <end position="690"/>
    </location>
</feature>
<proteinExistence type="predicted"/>
<feature type="region of interest" description="Disordered" evidence="1">
    <location>
        <begin position="435"/>
        <end position="463"/>
    </location>
</feature>
<feature type="compositionally biased region" description="Polar residues" evidence="1">
    <location>
        <begin position="454"/>
        <end position="463"/>
    </location>
</feature>
<accession>A0AAD8NX12</accession>
<sequence>MAESKKTDPPVKSKEKNSMLDIDIDKDFLGSWKSMSMGDDGMDFDFGPTTKGKQKAFKFDNMDVDFSLDTEFDKLSSFKMDMSGLDISSPAKKSEKSKERSEEASSGGANGGKRESFAFSFDFDEFADLGFESKNKKIDDNSNKSKDKEGYSNASSSGGSGDFLAKDVNASKGDDALLKHPAAKVVTNSKVDTQMDSTMDSDARNEDIILKSVTNESSLSKPANFEEQEPHRTIEPIQESPSSEKRHSPERVAQKAVQDSYVRSEDGNVSTEGTFSDVQEEESRTLVRMERSSTRDEQNDNVKPVAELVPTRNVSAHMKAQSEKGEMCETRDDNVITEHIDGTDTSMADLHLESYVTPGIEILAHENMADKRNADSFPRVQRDLLGSGPTIDELASDKERGNIPIRSKYFKKPNGSESELQQLSASSTKLMSIGNKRTNTLPSNPALEKREFSSKSLESGSKFTGLSRSLPKVQTRDLHVPTENIDASHAKSIVDNTRECLNANNIRPGNEPAVTTVAHDIAPMKEKPVSKRSDQNTEHINAQRSDVLPSSSIEQLRKNIPQNIKNPGTSTHNTRKTVVKENKISTTKAEMKASEVSNLKVSRATELKLKPLNSLLPKGLASMRNKDHSPELQGNLVLKRNLSVDTKKQTPPTPTLKRKTFEESVDVPRLSPFKRLSASPCSNDITTSSEKAALEKGPNHMSVAHDKSPRLDVSLPEMDIYSSIENDSIFEKAEACSKELEDLHPHDSEICRVAADQVAWNLSVFS</sequence>
<feature type="region of interest" description="Disordered" evidence="1">
    <location>
        <begin position="134"/>
        <end position="330"/>
    </location>
</feature>
<protein>
    <submittedName>
        <fullName evidence="2">Uncharacterized protein</fullName>
    </submittedName>
</protein>
<reference evidence="2" key="1">
    <citation type="journal article" date="2023" name="bioRxiv">
        <title>Improved chromosome-level genome assembly for marigold (Tagetes erecta).</title>
        <authorList>
            <person name="Jiang F."/>
            <person name="Yuan L."/>
            <person name="Wang S."/>
            <person name="Wang H."/>
            <person name="Xu D."/>
            <person name="Wang A."/>
            <person name="Fan W."/>
        </authorList>
    </citation>
    <scope>NUCLEOTIDE SEQUENCE</scope>
    <source>
        <strain evidence="2">WSJ</strain>
        <tissue evidence="2">Leaf</tissue>
    </source>
</reference>